<proteinExistence type="predicted"/>
<reference evidence="2" key="1">
    <citation type="journal article" date="2010" name="Nat. Biotechnol.">
        <title>Draft genome sequence of the oilseed species Ricinus communis.</title>
        <authorList>
            <person name="Chan A.P."/>
            <person name="Crabtree J."/>
            <person name="Zhao Q."/>
            <person name="Lorenzi H."/>
            <person name="Orvis J."/>
            <person name="Puiu D."/>
            <person name="Melake-Berhan A."/>
            <person name="Jones K.M."/>
            <person name="Redman J."/>
            <person name="Chen G."/>
            <person name="Cahoon E.B."/>
            <person name="Gedil M."/>
            <person name="Stanke M."/>
            <person name="Haas B.J."/>
            <person name="Wortman J.R."/>
            <person name="Fraser-Liggett C.M."/>
            <person name="Ravel J."/>
            <person name="Rabinowicz P.D."/>
        </authorList>
    </citation>
    <scope>NUCLEOTIDE SEQUENCE [LARGE SCALE GENOMIC DNA]</scope>
    <source>
        <strain evidence="2">cv. Hale</strain>
    </source>
</reference>
<evidence type="ECO:0000313" key="1">
    <source>
        <dbReference type="EMBL" id="EEF23229.1"/>
    </source>
</evidence>
<feature type="non-terminal residue" evidence="1">
    <location>
        <position position="1"/>
    </location>
</feature>
<organism evidence="1 2">
    <name type="scientific">Ricinus communis</name>
    <name type="common">Castor bean</name>
    <dbReference type="NCBI Taxonomy" id="3988"/>
    <lineage>
        <taxon>Eukaryota</taxon>
        <taxon>Viridiplantae</taxon>
        <taxon>Streptophyta</taxon>
        <taxon>Embryophyta</taxon>
        <taxon>Tracheophyta</taxon>
        <taxon>Spermatophyta</taxon>
        <taxon>Magnoliopsida</taxon>
        <taxon>eudicotyledons</taxon>
        <taxon>Gunneridae</taxon>
        <taxon>Pentapetalae</taxon>
        <taxon>rosids</taxon>
        <taxon>fabids</taxon>
        <taxon>Malpighiales</taxon>
        <taxon>Euphorbiaceae</taxon>
        <taxon>Acalyphoideae</taxon>
        <taxon>Acalypheae</taxon>
        <taxon>Ricinus</taxon>
    </lineage>
</organism>
<accession>B9TLN4</accession>
<name>B9TLN4_RICCO</name>
<gene>
    <name evidence="1" type="ORF">RCOM_1898650</name>
</gene>
<dbReference type="AlphaFoldDB" id="B9TLN4"/>
<dbReference type="InParanoid" id="B9TLN4"/>
<keyword evidence="2" id="KW-1185">Reference proteome</keyword>
<protein>
    <submittedName>
        <fullName evidence="1">Uncharacterized protein</fullName>
    </submittedName>
</protein>
<dbReference type="Proteomes" id="UP000008311">
    <property type="component" value="Unassembled WGS sequence"/>
</dbReference>
<dbReference type="EMBL" id="EQ987166">
    <property type="protein sequence ID" value="EEF23229.1"/>
    <property type="molecule type" value="Genomic_DNA"/>
</dbReference>
<evidence type="ECO:0000313" key="2">
    <source>
        <dbReference type="Proteomes" id="UP000008311"/>
    </source>
</evidence>
<sequence length="174" mass="19583">VRERDAGDREDRVHHLRIRVAGRLEGIHHRLRHRAAGARHCTHERRQRVQFRVAARRAAACCEDPVRVEPGQLAHQRMRGQAVVATVHFADGQLDHLDLFFRQARVGQFRIEVQQGLEGHGAVAADRVVRVRHFAQFRFDGGEEFGGTAGGGGPQGIQTAHDLSFRCGLVWKEV</sequence>